<dbReference type="EMBL" id="RQFF01000037">
    <property type="protein sequence ID" value="TGK67072.1"/>
    <property type="molecule type" value="Genomic_DNA"/>
</dbReference>
<comment type="caution">
    <text evidence="1">The sequence shown here is derived from an EMBL/GenBank/DDBJ whole genome shotgun (WGS) entry which is preliminary data.</text>
</comment>
<dbReference type="AlphaFoldDB" id="A0A6N4Q9E4"/>
<organism evidence="1 2">
    <name type="scientific">Leptospira kanakyensis</name>
    <dbReference type="NCBI Taxonomy" id="2484968"/>
    <lineage>
        <taxon>Bacteria</taxon>
        <taxon>Pseudomonadati</taxon>
        <taxon>Spirochaetota</taxon>
        <taxon>Spirochaetia</taxon>
        <taxon>Leptospirales</taxon>
        <taxon>Leptospiraceae</taxon>
        <taxon>Leptospira</taxon>
    </lineage>
</organism>
<keyword evidence="2" id="KW-1185">Reference proteome</keyword>
<name>A0A6N4Q9E4_9LEPT</name>
<dbReference type="RefSeq" id="WP_135638822.1">
    <property type="nucleotide sequence ID" value="NZ_RQFE01000031.1"/>
</dbReference>
<dbReference type="Proteomes" id="UP000297239">
    <property type="component" value="Unassembled WGS sequence"/>
</dbReference>
<protein>
    <submittedName>
        <fullName evidence="1">Uncharacterized protein</fullName>
    </submittedName>
</protein>
<evidence type="ECO:0000313" key="1">
    <source>
        <dbReference type="EMBL" id="TGK67072.1"/>
    </source>
</evidence>
<evidence type="ECO:0000313" key="2">
    <source>
        <dbReference type="Proteomes" id="UP000297239"/>
    </source>
</evidence>
<reference evidence="1" key="1">
    <citation type="journal article" date="2019" name="PLoS Negl. Trop. Dis.">
        <title>Revisiting the worldwide diversity of Leptospira species in the environment.</title>
        <authorList>
            <person name="Vincent A.T."/>
            <person name="Schiettekatte O."/>
            <person name="Bourhy P."/>
            <person name="Veyrier F.J."/>
            <person name="Picardeau M."/>
        </authorList>
    </citation>
    <scope>NUCLEOTIDE SEQUENCE [LARGE SCALE GENOMIC DNA]</scope>
    <source>
        <strain evidence="1">201800293</strain>
    </source>
</reference>
<accession>A0A6N4Q9E4</accession>
<sequence>MNGRLSSILTEIGNSNLGSSLDPSDPEGTLRSLPEYLAEVLGEYNSNASSKELRSGLLYAAAVIIEFISVIDGAK</sequence>
<gene>
    <name evidence="1" type="ORF">EHQ18_18410</name>
</gene>
<proteinExistence type="predicted"/>